<evidence type="ECO:0000256" key="3">
    <source>
        <dbReference type="ARBA" id="ARBA00022723"/>
    </source>
</evidence>
<reference evidence="8 9" key="1">
    <citation type="submission" date="2022-03" db="EMBL/GenBank/DDBJ databases">
        <title>Isotopic signatures of nitrous oxide derived from detoxification processes.</title>
        <authorList>
            <person name="Behrendt U."/>
            <person name="Buchen C."/>
            <person name="Well R."/>
            <person name="Ulrich A."/>
            <person name="Rohe L."/>
            <person name="Kolb S."/>
            <person name="Schloter M."/>
            <person name="Horn M.A."/>
            <person name="Augustin J."/>
        </authorList>
    </citation>
    <scope>NUCLEOTIDE SEQUENCE [LARGE SCALE GENOMIC DNA]</scope>
    <source>
        <strain evidence="8 9">S4-C24</strain>
    </source>
</reference>
<evidence type="ECO:0000313" key="8">
    <source>
        <dbReference type="EMBL" id="UNK45238.1"/>
    </source>
</evidence>
<dbReference type="Pfam" id="PF01850">
    <property type="entry name" value="PIN"/>
    <property type="match status" value="1"/>
</dbReference>
<dbReference type="EMBL" id="CP093326">
    <property type="protein sequence ID" value="UNK45238.1"/>
    <property type="molecule type" value="Genomic_DNA"/>
</dbReference>
<keyword evidence="2 6" id="KW-0540">Nuclease</keyword>
<name>A0ABY3W4X5_9MICC</name>
<comment type="cofactor">
    <cofactor evidence="6">
        <name>Mg(2+)</name>
        <dbReference type="ChEBI" id="CHEBI:18420"/>
    </cofactor>
</comment>
<dbReference type="Gene3D" id="3.40.50.1010">
    <property type="entry name" value="5'-nuclease"/>
    <property type="match status" value="1"/>
</dbReference>
<protein>
    <recommendedName>
        <fullName evidence="6">Ribonuclease VapC</fullName>
        <shortName evidence="6">RNase VapC</shortName>
        <ecNumber evidence="6">3.1.-.-</ecNumber>
    </recommendedName>
    <alternativeName>
        <fullName evidence="6">Toxin VapC</fullName>
    </alternativeName>
</protein>
<dbReference type="CDD" id="cd09874">
    <property type="entry name" value="PIN_MT3492-like"/>
    <property type="match status" value="1"/>
</dbReference>
<feature type="domain" description="PIN" evidence="7">
    <location>
        <begin position="3"/>
        <end position="121"/>
    </location>
</feature>
<sequence>MTIYLDTSAVLKLVIDEDESVELARTLTRFSADGEILTASMLLYTELHCAARRRACAAIPARTINTVLAAINLVDLSRDDLMFAAALPGRLRSADAIHLATAIRLRTDTFVAYDRELTAAAEDAGLSVVSPGRADSEGDLR</sequence>
<dbReference type="RefSeq" id="WP_241913505.1">
    <property type="nucleotide sequence ID" value="NZ_CP093326.1"/>
</dbReference>
<dbReference type="InterPro" id="IPR029060">
    <property type="entry name" value="PIN-like_dom_sf"/>
</dbReference>
<keyword evidence="9" id="KW-1185">Reference proteome</keyword>
<gene>
    <name evidence="6" type="primary">vapC</name>
    <name evidence="8" type="ORF">MNQ99_15035</name>
</gene>
<accession>A0ABY3W4X5</accession>
<keyword evidence="4 6" id="KW-0378">Hydrolase</keyword>
<dbReference type="Proteomes" id="UP000829069">
    <property type="component" value="Chromosome"/>
</dbReference>
<evidence type="ECO:0000313" key="9">
    <source>
        <dbReference type="Proteomes" id="UP000829069"/>
    </source>
</evidence>
<dbReference type="EC" id="3.1.-.-" evidence="6"/>
<keyword evidence="6" id="KW-0800">Toxin</keyword>
<evidence type="ECO:0000256" key="2">
    <source>
        <dbReference type="ARBA" id="ARBA00022722"/>
    </source>
</evidence>
<evidence type="ECO:0000256" key="4">
    <source>
        <dbReference type="ARBA" id="ARBA00022801"/>
    </source>
</evidence>
<evidence type="ECO:0000256" key="1">
    <source>
        <dbReference type="ARBA" id="ARBA00022649"/>
    </source>
</evidence>
<keyword evidence="3 6" id="KW-0479">Metal-binding</keyword>
<dbReference type="InterPro" id="IPR002716">
    <property type="entry name" value="PIN_dom"/>
</dbReference>
<feature type="binding site" evidence="6">
    <location>
        <position position="6"/>
    </location>
    <ligand>
        <name>Mg(2+)</name>
        <dbReference type="ChEBI" id="CHEBI:18420"/>
    </ligand>
</feature>
<feature type="binding site" evidence="6">
    <location>
        <position position="95"/>
    </location>
    <ligand>
        <name>Mg(2+)</name>
        <dbReference type="ChEBI" id="CHEBI:18420"/>
    </ligand>
</feature>
<keyword evidence="5 6" id="KW-0460">Magnesium</keyword>
<evidence type="ECO:0000256" key="5">
    <source>
        <dbReference type="ARBA" id="ARBA00022842"/>
    </source>
</evidence>
<evidence type="ECO:0000256" key="6">
    <source>
        <dbReference type="HAMAP-Rule" id="MF_00265"/>
    </source>
</evidence>
<dbReference type="InterPro" id="IPR022907">
    <property type="entry name" value="VapC_family"/>
</dbReference>
<comment type="function">
    <text evidence="6">Toxic component of a toxin-antitoxin (TA) system. An RNase.</text>
</comment>
<dbReference type="SUPFAM" id="SSF88723">
    <property type="entry name" value="PIN domain-like"/>
    <property type="match status" value="1"/>
</dbReference>
<dbReference type="HAMAP" id="MF_00265">
    <property type="entry name" value="VapC_Nob1"/>
    <property type="match status" value="1"/>
</dbReference>
<comment type="similarity">
    <text evidence="6">Belongs to the PINc/VapC protein family.</text>
</comment>
<organism evidence="8 9">
    <name type="scientific">Arthrobacter sulfonylureivorans</name>
    <dbReference type="NCBI Taxonomy" id="2486855"/>
    <lineage>
        <taxon>Bacteria</taxon>
        <taxon>Bacillati</taxon>
        <taxon>Actinomycetota</taxon>
        <taxon>Actinomycetes</taxon>
        <taxon>Micrococcales</taxon>
        <taxon>Micrococcaceae</taxon>
        <taxon>Arthrobacter</taxon>
    </lineage>
</organism>
<evidence type="ECO:0000259" key="7">
    <source>
        <dbReference type="Pfam" id="PF01850"/>
    </source>
</evidence>
<keyword evidence="1 6" id="KW-1277">Toxin-antitoxin system</keyword>
<proteinExistence type="inferred from homology"/>